<dbReference type="EMBL" id="BARS01040956">
    <property type="protein sequence ID" value="GAG40846.1"/>
    <property type="molecule type" value="Genomic_DNA"/>
</dbReference>
<name>X0YW63_9ZZZZ</name>
<reference evidence="1" key="1">
    <citation type="journal article" date="2014" name="Front. Microbiol.">
        <title>High frequency of phylogenetically diverse reductive dehalogenase-homologous genes in deep subseafloor sedimentary metagenomes.</title>
        <authorList>
            <person name="Kawai M."/>
            <person name="Futagami T."/>
            <person name="Toyoda A."/>
            <person name="Takaki Y."/>
            <person name="Nishi S."/>
            <person name="Hori S."/>
            <person name="Arai W."/>
            <person name="Tsubouchi T."/>
            <person name="Morono Y."/>
            <person name="Uchiyama I."/>
            <person name="Ito T."/>
            <person name="Fujiyama A."/>
            <person name="Inagaki F."/>
            <person name="Takami H."/>
        </authorList>
    </citation>
    <scope>NUCLEOTIDE SEQUENCE</scope>
    <source>
        <strain evidence="1">Expedition CK06-06</strain>
    </source>
</reference>
<gene>
    <name evidence="1" type="ORF">S01H1_62364</name>
</gene>
<dbReference type="AlphaFoldDB" id="X0YW63"/>
<organism evidence="1">
    <name type="scientific">marine sediment metagenome</name>
    <dbReference type="NCBI Taxonomy" id="412755"/>
    <lineage>
        <taxon>unclassified sequences</taxon>
        <taxon>metagenomes</taxon>
        <taxon>ecological metagenomes</taxon>
    </lineage>
</organism>
<protein>
    <submittedName>
        <fullName evidence="1">Uncharacterized protein</fullName>
    </submittedName>
</protein>
<comment type="caution">
    <text evidence="1">The sequence shown here is derived from an EMBL/GenBank/DDBJ whole genome shotgun (WGS) entry which is preliminary data.</text>
</comment>
<evidence type="ECO:0000313" key="1">
    <source>
        <dbReference type="EMBL" id="GAG40846.1"/>
    </source>
</evidence>
<proteinExistence type="predicted"/>
<sequence length="158" mass="17017">MRAEAEAWSGARPIGQDLAQADKLEARVREALPDELNEMGAGGELVPNGRQRLAPAEFRSTLRKPDYVAASASRDRLGLPNDAGALEAGLDAADTARAENSIEQMIAHQISAAHRSTLKLTKQLNSAIERMKVISEAHRAQANIEATRLANAISHFKA</sequence>
<accession>X0YW63</accession>